<dbReference type="EMBL" id="JACEGQ020000002">
    <property type="protein sequence ID" value="KAH8517867.1"/>
    <property type="molecule type" value="Genomic_DNA"/>
</dbReference>
<dbReference type="AlphaFoldDB" id="A0A8T2ZK95"/>
<evidence type="ECO:0000313" key="2">
    <source>
        <dbReference type="Proteomes" id="UP000807159"/>
    </source>
</evidence>
<accession>A0A8T2ZK95</accession>
<gene>
    <name evidence="1" type="ORF">H0E87_005687</name>
</gene>
<evidence type="ECO:0000313" key="1">
    <source>
        <dbReference type="EMBL" id="KAH8517867.1"/>
    </source>
</evidence>
<name>A0A8T2ZK95_POPDE</name>
<proteinExistence type="predicted"/>
<reference evidence="1" key="1">
    <citation type="journal article" date="2021" name="J. Hered.">
        <title>Genome Assembly of Salicaceae Populus deltoides (Eastern Cottonwood) I-69 Based on Nanopore Sequencing and Hi-C Technologies.</title>
        <authorList>
            <person name="Bai S."/>
            <person name="Wu H."/>
            <person name="Zhang J."/>
            <person name="Pan Z."/>
            <person name="Zhao W."/>
            <person name="Li Z."/>
            <person name="Tong C."/>
        </authorList>
    </citation>
    <scope>NUCLEOTIDE SEQUENCE</scope>
    <source>
        <tissue evidence="1">Leaf</tissue>
    </source>
</reference>
<sequence>FSRLRGGRLGGAVLGLWKGAGNGKGMADDSEDSSGAPLLSGSLLCQKEGQMAVFRQGSLVCQCCFPVTVGGRAERRREGQAAKGAVSGAKITGQRGGFVAAPARQKKEGSLWFGREPGDQGNGGQGDREGGLCSLVFGPKEKGSCSLAESFCFFSKKRGGSREDENGPGEKVPAEGDLFFFQGRGRGDLCLGNGEKMGLWFPRERGRLPGGERV</sequence>
<comment type="caution">
    <text evidence="1">The sequence shown here is derived from an EMBL/GenBank/DDBJ whole genome shotgun (WGS) entry which is preliminary data.</text>
</comment>
<keyword evidence="2" id="KW-1185">Reference proteome</keyword>
<organism evidence="1 2">
    <name type="scientific">Populus deltoides</name>
    <name type="common">Eastern poplar</name>
    <name type="synonym">Eastern cottonwood</name>
    <dbReference type="NCBI Taxonomy" id="3696"/>
    <lineage>
        <taxon>Eukaryota</taxon>
        <taxon>Viridiplantae</taxon>
        <taxon>Streptophyta</taxon>
        <taxon>Embryophyta</taxon>
        <taxon>Tracheophyta</taxon>
        <taxon>Spermatophyta</taxon>
        <taxon>Magnoliopsida</taxon>
        <taxon>eudicotyledons</taxon>
        <taxon>Gunneridae</taxon>
        <taxon>Pentapetalae</taxon>
        <taxon>rosids</taxon>
        <taxon>fabids</taxon>
        <taxon>Malpighiales</taxon>
        <taxon>Salicaceae</taxon>
        <taxon>Saliceae</taxon>
        <taxon>Populus</taxon>
    </lineage>
</organism>
<protein>
    <submittedName>
        <fullName evidence="1">Uncharacterized protein</fullName>
    </submittedName>
</protein>
<feature type="non-terminal residue" evidence="1">
    <location>
        <position position="214"/>
    </location>
</feature>
<dbReference type="Proteomes" id="UP000807159">
    <property type="component" value="Chromosome 2"/>
</dbReference>